<evidence type="ECO:0000313" key="4">
    <source>
        <dbReference type="Proteomes" id="UP000621856"/>
    </source>
</evidence>
<reference evidence="2" key="3">
    <citation type="submission" date="2020-09" db="EMBL/GenBank/DDBJ databases">
        <authorList>
            <person name="Sun Q."/>
            <person name="Zhou Y."/>
        </authorList>
    </citation>
    <scope>NUCLEOTIDE SEQUENCE</scope>
    <source>
        <strain evidence="2">CGMCC 1.14984</strain>
    </source>
</reference>
<gene>
    <name evidence="3" type="ORF">FF098_007445</name>
    <name evidence="2" type="ORF">GCM10011355_14970</name>
</gene>
<evidence type="ECO:0000313" key="5">
    <source>
        <dbReference type="Proteomes" id="UP000818603"/>
    </source>
</evidence>
<dbReference type="Proteomes" id="UP000621856">
    <property type="component" value="Unassembled WGS sequence"/>
</dbReference>
<dbReference type="PROSITE" id="PS51257">
    <property type="entry name" value="PROKAR_LIPOPROTEIN"/>
    <property type="match status" value="1"/>
</dbReference>
<protein>
    <submittedName>
        <fullName evidence="2">Uncharacterized protein</fullName>
    </submittedName>
</protein>
<sequence>MIRKTLAAAASAALLSACVTEAVDPYDSDPPGLERAMAQLMAGPACLDSDFIVGDLHGEDHPHLEYTEQCVAPFPASLERAGISGRCEVGFDIDPEGVPVDVAPSCTAWTNLPDWKPFAEAMFAASATRAMEHSRFQRPADFPQKTSTGLVQPVRFEFAE</sequence>
<name>A0A8J3A2Y9_9PROT</name>
<evidence type="ECO:0000256" key="1">
    <source>
        <dbReference type="SAM" id="SignalP"/>
    </source>
</evidence>
<dbReference type="Proteomes" id="UP000818603">
    <property type="component" value="Unassembled WGS sequence"/>
</dbReference>
<organism evidence="2 4">
    <name type="scientific">Aquisalinus luteolus</name>
    <dbReference type="NCBI Taxonomy" id="1566827"/>
    <lineage>
        <taxon>Bacteria</taxon>
        <taxon>Pseudomonadati</taxon>
        <taxon>Pseudomonadota</taxon>
        <taxon>Alphaproteobacteria</taxon>
        <taxon>Parvularculales</taxon>
        <taxon>Parvularculaceae</taxon>
        <taxon>Aquisalinus</taxon>
    </lineage>
</organism>
<dbReference type="RefSeq" id="WP_155138922.1">
    <property type="nucleotide sequence ID" value="NZ_BMGZ01000001.1"/>
</dbReference>
<keyword evidence="1" id="KW-0732">Signal</keyword>
<reference evidence="2" key="1">
    <citation type="journal article" date="2014" name="Int. J. Syst. Evol. Microbiol.">
        <title>Complete genome sequence of Corynebacterium casei LMG S-19264T (=DSM 44701T), isolated from a smear-ripened cheese.</title>
        <authorList>
            <consortium name="US DOE Joint Genome Institute (JGI-PGF)"/>
            <person name="Walter F."/>
            <person name="Albersmeier A."/>
            <person name="Kalinowski J."/>
            <person name="Ruckert C."/>
        </authorList>
    </citation>
    <scope>NUCLEOTIDE SEQUENCE</scope>
    <source>
        <strain evidence="2">CGMCC 1.14984</strain>
    </source>
</reference>
<keyword evidence="5" id="KW-1185">Reference proteome</keyword>
<comment type="caution">
    <text evidence="2">The sequence shown here is derived from an EMBL/GenBank/DDBJ whole genome shotgun (WGS) entry which is preliminary data.</text>
</comment>
<dbReference type="Gene3D" id="3.30.1150.10">
    <property type="match status" value="1"/>
</dbReference>
<dbReference type="EMBL" id="BMGZ01000001">
    <property type="protein sequence ID" value="GGH96329.1"/>
    <property type="molecule type" value="Genomic_DNA"/>
</dbReference>
<dbReference type="AlphaFoldDB" id="A0A8J3A2Y9"/>
<evidence type="ECO:0000313" key="2">
    <source>
        <dbReference type="EMBL" id="GGH96329.1"/>
    </source>
</evidence>
<evidence type="ECO:0000313" key="3">
    <source>
        <dbReference type="EMBL" id="NHK27731.1"/>
    </source>
</evidence>
<proteinExistence type="predicted"/>
<feature type="signal peptide" evidence="1">
    <location>
        <begin position="1"/>
        <end position="22"/>
    </location>
</feature>
<accession>A0A8J3A2Y9</accession>
<reference evidence="3 5" key="2">
    <citation type="submission" date="2020-02" db="EMBL/GenBank/DDBJ databases">
        <title>Genome sequence of Parvularcula flava strain NH6-79.</title>
        <authorList>
            <person name="Abdul Karim M.H."/>
            <person name="Lam M.Q."/>
            <person name="Chen S.J."/>
            <person name="Yahya A."/>
            <person name="Shahir S."/>
            <person name="Shamsir M.S."/>
            <person name="Chong C.S."/>
        </authorList>
    </citation>
    <scope>NUCLEOTIDE SEQUENCE [LARGE SCALE GENOMIC DNA]</scope>
    <source>
        <strain evidence="3 5">NH6-79</strain>
    </source>
</reference>
<dbReference type="EMBL" id="VCJR02000001">
    <property type="protein sequence ID" value="NHK27731.1"/>
    <property type="molecule type" value="Genomic_DNA"/>
</dbReference>
<feature type="chain" id="PRO_5035216024" evidence="1">
    <location>
        <begin position="23"/>
        <end position="160"/>
    </location>
</feature>